<organism evidence="2 3">
    <name type="scientific">Geodia barretti</name>
    <name type="common">Barrett's horny sponge</name>
    <dbReference type="NCBI Taxonomy" id="519541"/>
    <lineage>
        <taxon>Eukaryota</taxon>
        <taxon>Metazoa</taxon>
        <taxon>Porifera</taxon>
        <taxon>Demospongiae</taxon>
        <taxon>Heteroscleromorpha</taxon>
        <taxon>Tetractinellida</taxon>
        <taxon>Astrophorina</taxon>
        <taxon>Geodiidae</taxon>
        <taxon>Geodia</taxon>
    </lineage>
</organism>
<name>A0AA35RNI1_GEOBA</name>
<evidence type="ECO:0000256" key="1">
    <source>
        <dbReference type="PROSITE-ProRule" id="PRU00339"/>
    </source>
</evidence>
<evidence type="ECO:0000313" key="3">
    <source>
        <dbReference type="Proteomes" id="UP001174909"/>
    </source>
</evidence>
<reference evidence="2" key="1">
    <citation type="submission" date="2023-03" db="EMBL/GenBank/DDBJ databases">
        <authorList>
            <person name="Steffen K."/>
            <person name="Cardenas P."/>
        </authorList>
    </citation>
    <scope>NUCLEOTIDE SEQUENCE</scope>
</reference>
<keyword evidence="1" id="KW-0802">TPR repeat</keyword>
<dbReference type="Gene3D" id="1.25.40.10">
    <property type="entry name" value="Tetratricopeptide repeat domain"/>
    <property type="match status" value="2"/>
</dbReference>
<dbReference type="InterPro" id="IPR019734">
    <property type="entry name" value="TPR_rpt"/>
</dbReference>
<gene>
    <name evidence="2" type="ORF">GBAR_LOCUS9244</name>
</gene>
<sequence>MAIELDNFRAVFGFAQEHNEWLLFGQLAVALSEFFYIHGLWNEGLEWLKQAETELHQRLGEHQGLEDTSETDEMSFQLTIAELRVALAKFYNERQECETARQLCENALQVFRTIGQQLGVVKALNCLGIIARYQKKLEEADTHFTEALEIAKVLGDKSHIAFALNNLGLTAYNRRRFEEAKLRYTESLRLARELGDKQGIAYALNNLGKTANQQGLREEARHHYTESLRLTRDLSTSNAGLPYLLDSLGKVALRHGKHEEARHYYTESLAYRKENGNPREIADSLYQFGQLVHAEGEFEQSLCLFLKVASIYAEIGAATPFYVDAVNNTIDALAVELGSEKVDRLKLEMETRTLEEIVNTCLS</sequence>
<dbReference type="Proteomes" id="UP001174909">
    <property type="component" value="Unassembled WGS sequence"/>
</dbReference>
<dbReference type="SUPFAM" id="SSF48452">
    <property type="entry name" value="TPR-like"/>
    <property type="match status" value="2"/>
</dbReference>
<dbReference type="AlphaFoldDB" id="A0AA35RNI1"/>
<dbReference type="PROSITE" id="PS50005">
    <property type="entry name" value="TPR"/>
    <property type="match status" value="1"/>
</dbReference>
<keyword evidence="3" id="KW-1185">Reference proteome</keyword>
<protein>
    <submittedName>
        <fullName evidence="2">Kinesin light chain 4</fullName>
    </submittedName>
</protein>
<evidence type="ECO:0000313" key="2">
    <source>
        <dbReference type="EMBL" id="CAI8014820.1"/>
    </source>
</evidence>
<dbReference type="SMART" id="SM00028">
    <property type="entry name" value="TPR"/>
    <property type="match status" value="6"/>
</dbReference>
<dbReference type="PANTHER" id="PTHR10098">
    <property type="entry name" value="RAPSYN-RELATED"/>
    <property type="match status" value="1"/>
</dbReference>
<dbReference type="PANTHER" id="PTHR10098:SF108">
    <property type="entry name" value="TETRATRICOPEPTIDE REPEAT PROTEIN 28"/>
    <property type="match status" value="1"/>
</dbReference>
<dbReference type="InterPro" id="IPR011990">
    <property type="entry name" value="TPR-like_helical_dom_sf"/>
</dbReference>
<accession>A0AA35RNI1</accession>
<dbReference type="Pfam" id="PF13424">
    <property type="entry name" value="TPR_12"/>
    <property type="match status" value="2"/>
</dbReference>
<dbReference type="EMBL" id="CASHTH010001392">
    <property type="protein sequence ID" value="CAI8014820.1"/>
    <property type="molecule type" value="Genomic_DNA"/>
</dbReference>
<comment type="caution">
    <text evidence="2">The sequence shown here is derived from an EMBL/GenBank/DDBJ whole genome shotgun (WGS) entry which is preliminary data.</text>
</comment>
<feature type="repeat" description="TPR" evidence="1">
    <location>
        <begin position="242"/>
        <end position="275"/>
    </location>
</feature>
<proteinExistence type="predicted"/>